<keyword evidence="3" id="KW-1185">Reference proteome</keyword>
<dbReference type="Proteomes" id="UP000016566">
    <property type="component" value="Unassembled WGS sequence"/>
</dbReference>
<evidence type="ECO:0000313" key="2">
    <source>
        <dbReference type="EMBL" id="GAD55422.1"/>
    </source>
</evidence>
<dbReference type="EMBL" id="BATB01000014">
    <property type="protein sequence ID" value="GAD55422.1"/>
    <property type="molecule type" value="Genomic_DNA"/>
</dbReference>
<sequence>MQIERRYSIAGRDPLAGLSMRQVTLSDGRCSDVPGDWPNRAAHGLAAQVSDAAIDLRQVADRLVLRLRMRAEAQGQIDDPADATAWADEMRHMIARRIAVAAPWMLSARAPRTPSPAPSLPLAIDMGAALPQHAMRLAQAACDGAPLELRFGKATVAPRVVLDLGRFVIDGAVDVDALVGAVRVWTLALAVDAGQGDLGLVGLGGALLRLGLGPATHEGRAMGAAMAALAEAARLRAAAELGLGFDASAGARGLARLQDMAASVAAAKPVLSRTIALREGLVKSPDAPRAPRLVVAPLGDAAAILGSGPDPLAPARALTVETETPGGGHRRATAPELAAGLAAQGHGPDRIAALLRHVAGHGSLAAAPGIDHASLRACGLDAAQIARIEAALSERATFGR</sequence>
<proteinExistence type="predicted"/>
<feature type="domain" description="Ribonucleotide reductase class II vitamin B12-dependent N-terminal" evidence="1">
    <location>
        <begin position="53"/>
        <end position="96"/>
    </location>
</feature>
<gene>
    <name evidence="2" type="ORF">MBELCI_1474</name>
</gene>
<evidence type="ECO:0000313" key="3">
    <source>
        <dbReference type="Proteomes" id="UP000016566"/>
    </source>
</evidence>
<dbReference type="InterPro" id="IPR013678">
    <property type="entry name" value="RNR_2_N"/>
</dbReference>
<comment type="caution">
    <text evidence="2">The sequence shown here is derived from an EMBL/GenBank/DDBJ whole genome shotgun (WGS) entry which is preliminary data.</text>
</comment>
<organism evidence="2 3">
    <name type="scientific">Limimaricola cinnabarinus LL-001</name>
    <dbReference type="NCBI Taxonomy" id="1337093"/>
    <lineage>
        <taxon>Bacteria</taxon>
        <taxon>Pseudomonadati</taxon>
        <taxon>Pseudomonadota</taxon>
        <taxon>Alphaproteobacteria</taxon>
        <taxon>Rhodobacterales</taxon>
        <taxon>Paracoccaceae</taxon>
        <taxon>Limimaricola</taxon>
    </lineage>
</organism>
<name>U2Z2Y9_9RHOB</name>
<dbReference type="AlphaFoldDB" id="U2Z2Y9"/>
<evidence type="ECO:0000259" key="1">
    <source>
        <dbReference type="Pfam" id="PF08471"/>
    </source>
</evidence>
<protein>
    <recommendedName>
        <fullName evidence="1">Ribonucleotide reductase class II vitamin B12-dependent N-terminal domain-containing protein</fullName>
    </recommendedName>
</protein>
<dbReference type="Pfam" id="PF08471">
    <property type="entry name" value="Ribonuc_red_2_N"/>
    <property type="match status" value="1"/>
</dbReference>
<reference evidence="2" key="1">
    <citation type="journal article" date="2013" name="Genome Announc.">
        <title>Draft Genome Sequence of Loktanella cinnabarina LL-001T, Isolated from Deep-Sea Floor Sediment.</title>
        <authorList>
            <person name="Nishi S."/>
            <person name="Tsubouchi T."/>
            <person name="Takaki Y."/>
            <person name="Koyanagi R."/>
            <person name="Satoh N."/>
            <person name="Maruyama T."/>
            <person name="Hatada Y."/>
        </authorList>
    </citation>
    <scope>NUCLEOTIDE SEQUENCE [LARGE SCALE GENOMIC DNA]</scope>
    <source>
        <strain evidence="2">LL-001</strain>
    </source>
</reference>
<accession>U2Z2Y9</accession>
<dbReference type="eggNOG" id="COG0209">
    <property type="taxonomic scope" value="Bacteria"/>
</dbReference>
<dbReference type="RefSeq" id="WP_021693526.1">
    <property type="nucleotide sequence ID" value="NZ_BATB01000014.1"/>
</dbReference>
<dbReference type="OrthoDB" id="9762933at2"/>
<dbReference type="STRING" id="1337093.MBELCI_1474"/>